<sequence length="252" mass="27900">MESCCSVRPRYTPAVVLLVQAFLGQVPVYGFRQVGDPAVLGHYQRPGSLEYGETAVVQTGPELVQNRSASAGEQSPAEGSACFQQDVGSRSKESQVWKIRASLALEGLKECQFACQTNPACTHYTYTHSARKCYLKRSAPEYHYHPGDQSGTRNCNLNQQSCFKVNTGSTAPDMRRVAIPAGSTFGSELLRCQAACKEMPECNHFSYNSHTKRCFLKKESPRFREYQDDMSASRDCDLGSSQEVQAVLDGRN</sequence>
<keyword evidence="2" id="KW-1015">Disulfide bond</keyword>
<dbReference type="OrthoDB" id="328076at2759"/>
<organism evidence="5 6">
    <name type="scientific">Cystoisospora suis</name>
    <dbReference type="NCBI Taxonomy" id="483139"/>
    <lineage>
        <taxon>Eukaryota</taxon>
        <taxon>Sar</taxon>
        <taxon>Alveolata</taxon>
        <taxon>Apicomplexa</taxon>
        <taxon>Conoidasida</taxon>
        <taxon>Coccidia</taxon>
        <taxon>Eucoccidiorida</taxon>
        <taxon>Eimeriorina</taxon>
        <taxon>Sarcocystidae</taxon>
        <taxon>Cystoisospora</taxon>
    </lineage>
</organism>
<feature type="region of interest" description="Disordered" evidence="3">
    <location>
        <begin position="66"/>
        <end position="86"/>
    </location>
</feature>
<dbReference type="GO" id="GO:0005576">
    <property type="term" value="C:extracellular region"/>
    <property type="evidence" value="ECO:0007669"/>
    <property type="project" value="InterPro"/>
</dbReference>
<dbReference type="InterPro" id="IPR003609">
    <property type="entry name" value="Pan_app"/>
</dbReference>
<dbReference type="Gene3D" id="3.50.4.10">
    <property type="entry name" value="Hepatocyte Growth Factor"/>
    <property type="match status" value="2"/>
</dbReference>
<keyword evidence="1" id="KW-0677">Repeat</keyword>
<evidence type="ECO:0000256" key="1">
    <source>
        <dbReference type="ARBA" id="ARBA00022737"/>
    </source>
</evidence>
<dbReference type="GeneID" id="94429012"/>
<proteinExistence type="predicted"/>
<dbReference type="Pfam" id="PF00024">
    <property type="entry name" value="PAN_1"/>
    <property type="match status" value="2"/>
</dbReference>
<dbReference type="SMART" id="SM00223">
    <property type="entry name" value="APPLE"/>
    <property type="match status" value="2"/>
</dbReference>
<name>A0A2C6KWX7_9APIC</name>
<dbReference type="InterPro" id="IPR000177">
    <property type="entry name" value="Apple"/>
</dbReference>
<accession>A0A2C6KWX7</accession>
<comment type="caution">
    <text evidence="5">The sequence shown here is derived from an EMBL/GenBank/DDBJ whole genome shotgun (WGS) entry which is preliminary data.</text>
</comment>
<dbReference type="Proteomes" id="UP000221165">
    <property type="component" value="Unassembled WGS sequence"/>
</dbReference>
<dbReference type="SUPFAM" id="SSF57414">
    <property type="entry name" value="Hairpin loop containing domain-like"/>
    <property type="match status" value="1"/>
</dbReference>
<dbReference type="AlphaFoldDB" id="A0A2C6KWX7"/>
<dbReference type="SMART" id="SM00473">
    <property type="entry name" value="PAN_AP"/>
    <property type="match status" value="2"/>
</dbReference>
<feature type="domain" description="Apple" evidence="4">
    <location>
        <begin position="82"/>
        <end position="162"/>
    </location>
</feature>
<dbReference type="CDD" id="cd01100">
    <property type="entry name" value="APPLE_Factor_XI_like"/>
    <property type="match status" value="2"/>
</dbReference>
<gene>
    <name evidence="5" type="ORF">CSUI_005631</name>
</gene>
<reference evidence="5 6" key="1">
    <citation type="journal article" date="2017" name="Int. J. Parasitol.">
        <title>The genome of the protozoan parasite Cystoisospora suis and a reverse vaccinology approach to identify vaccine candidates.</title>
        <authorList>
            <person name="Palmieri N."/>
            <person name="Shrestha A."/>
            <person name="Ruttkowski B."/>
            <person name="Beck T."/>
            <person name="Vogl C."/>
            <person name="Tomley F."/>
            <person name="Blake D.P."/>
            <person name="Joachim A."/>
        </authorList>
    </citation>
    <scope>NUCLEOTIDE SEQUENCE [LARGE SCALE GENOMIC DNA]</scope>
    <source>
        <strain evidence="5 6">Wien I</strain>
    </source>
</reference>
<evidence type="ECO:0000313" key="6">
    <source>
        <dbReference type="Proteomes" id="UP000221165"/>
    </source>
</evidence>
<evidence type="ECO:0000256" key="2">
    <source>
        <dbReference type="ARBA" id="ARBA00023157"/>
    </source>
</evidence>
<dbReference type="GO" id="GO:0006508">
    <property type="term" value="P:proteolysis"/>
    <property type="evidence" value="ECO:0007669"/>
    <property type="project" value="InterPro"/>
</dbReference>
<evidence type="ECO:0000313" key="5">
    <source>
        <dbReference type="EMBL" id="PHJ20534.1"/>
    </source>
</evidence>
<evidence type="ECO:0000259" key="4">
    <source>
        <dbReference type="PROSITE" id="PS50948"/>
    </source>
</evidence>
<dbReference type="VEuPathDB" id="ToxoDB:CSUI_005631"/>
<dbReference type="RefSeq" id="XP_067922222.1">
    <property type="nucleotide sequence ID" value="XM_068065801.1"/>
</dbReference>
<dbReference type="PROSITE" id="PS50948">
    <property type="entry name" value="PAN"/>
    <property type="match status" value="1"/>
</dbReference>
<keyword evidence="6" id="KW-1185">Reference proteome</keyword>
<dbReference type="EMBL" id="MIGC01002726">
    <property type="protein sequence ID" value="PHJ20534.1"/>
    <property type="molecule type" value="Genomic_DNA"/>
</dbReference>
<protein>
    <submittedName>
        <fullName evidence="5">Microneme protein mic4</fullName>
    </submittedName>
</protein>
<evidence type="ECO:0000256" key="3">
    <source>
        <dbReference type="SAM" id="MobiDB-lite"/>
    </source>
</evidence>